<evidence type="ECO:0000313" key="3">
    <source>
        <dbReference type="EMBL" id="GAG92532.1"/>
    </source>
</evidence>
<comment type="caution">
    <text evidence="3">The sequence shown here is derived from an EMBL/GenBank/DDBJ whole genome shotgun (WGS) entry which is preliminary data.</text>
</comment>
<accession>X1CHH9</accession>
<dbReference type="Pfam" id="PF14579">
    <property type="entry name" value="HHH_6"/>
    <property type="match status" value="1"/>
</dbReference>
<name>X1CHH9_9ZZZZ</name>
<dbReference type="Gene3D" id="2.40.50.140">
    <property type="entry name" value="Nucleic acid-binding proteins"/>
    <property type="match status" value="1"/>
</dbReference>
<sequence>CIIQERENNQQFKDLFELCRLVDTRKMNRKVLEALIRCGALDGFNQTRATLSGSINAALKAADQFHHNQQRGQDDLFASEDSSQCVTQQVNYNEQEEWCDEIKLQGEKDTLGFYLSGHPIHKFQQELQSFTTCALLELRPVPEKKVVVAGLLVAVRIINTKSGKRMAVITVDDDTAIIEAAVFPNLFDNKRDLLQKDQIIVIEGEVTVDDFTGNNRMSCSNIYDLATARAAIVP</sequence>
<feature type="non-terminal residue" evidence="3">
    <location>
        <position position="1"/>
    </location>
</feature>
<dbReference type="CDD" id="cd04485">
    <property type="entry name" value="DnaE_OBF"/>
    <property type="match status" value="1"/>
</dbReference>
<dbReference type="AlphaFoldDB" id="X1CHH9"/>
<reference evidence="3" key="1">
    <citation type="journal article" date="2014" name="Front. Microbiol.">
        <title>High frequency of phylogenetically diverse reductive dehalogenase-homologous genes in deep subseafloor sedimentary metagenomes.</title>
        <authorList>
            <person name="Kawai M."/>
            <person name="Futagami T."/>
            <person name="Toyoda A."/>
            <person name="Takaki Y."/>
            <person name="Nishi S."/>
            <person name="Hori S."/>
            <person name="Arai W."/>
            <person name="Tsubouchi T."/>
            <person name="Morono Y."/>
            <person name="Uchiyama I."/>
            <person name="Ito T."/>
            <person name="Fujiyama A."/>
            <person name="Inagaki F."/>
            <person name="Takami H."/>
        </authorList>
    </citation>
    <scope>NUCLEOTIDE SEQUENCE</scope>
    <source>
        <strain evidence="3">Expedition CK06-06</strain>
    </source>
</reference>
<evidence type="ECO:0008006" key="4">
    <source>
        <dbReference type="Google" id="ProtNLM"/>
    </source>
</evidence>
<dbReference type="InterPro" id="IPR004365">
    <property type="entry name" value="NA-bd_OB_tRNA"/>
</dbReference>
<dbReference type="EMBL" id="BART01024754">
    <property type="protein sequence ID" value="GAG92532.1"/>
    <property type="molecule type" value="Genomic_DNA"/>
</dbReference>
<protein>
    <recommendedName>
        <fullName evidence="4">OB domain-containing protein</fullName>
    </recommendedName>
</protein>
<feature type="domain" description="OB" evidence="1">
    <location>
        <begin position="147"/>
        <end position="222"/>
    </location>
</feature>
<dbReference type="GO" id="GO:0006260">
    <property type="term" value="P:DNA replication"/>
    <property type="evidence" value="ECO:0007669"/>
    <property type="project" value="InterPro"/>
</dbReference>
<proteinExistence type="predicted"/>
<dbReference type="InterPro" id="IPR029460">
    <property type="entry name" value="DNAPol_HHH"/>
</dbReference>
<dbReference type="InterPro" id="IPR004805">
    <property type="entry name" value="DnaE2/DnaE/PolC"/>
</dbReference>
<dbReference type="GO" id="GO:0003676">
    <property type="term" value="F:nucleic acid binding"/>
    <property type="evidence" value="ECO:0007669"/>
    <property type="project" value="InterPro"/>
</dbReference>
<organism evidence="3">
    <name type="scientific">marine sediment metagenome</name>
    <dbReference type="NCBI Taxonomy" id="412755"/>
    <lineage>
        <taxon>unclassified sequences</taxon>
        <taxon>metagenomes</taxon>
        <taxon>ecological metagenomes</taxon>
    </lineage>
</organism>
<evidence type="ECO:0000259" key="2">
    <source>
        <dbReference type="Pfam" id="PF14579"/>
    </source>
</evidence>
<dbReference type="InterPro" id="IPR012340">
    <property type="entry name" value="NA-bd_OB-fold"/>
</dbReference>
<dbReference type="SUPFAM" id="SSF50249">
    <property type="entry name" value="Nucleic acid-binding proteins"/>
    <property type="match status" value="1"/>
</dbReference>
<dbReference type="PANTHER" id="PTHR32294:SF0">
    <property type="entry name" value="DNA POLYMERASE III SUBUNIT ALPHA"/>
    <property type="match status" value="1"/>
</dbReference>
<dbReference type="Pfam" id="PF01336">
    <property type="entry name" value="tRNA_anti-codon"/>
    <property type="match status" value="1"/>
</dbReference>
<gene>
    <name evidence="3" type="ORF">S01H4_44611</name>
</gene>
<dbReference type="GO" id="GO:0008408">
    <property type="term" value="F:3'-5' exonuclease activity"/>
    <property type="evidence" value="ECO:0007669"/>
    <property type="project" value="InterPro"/>
</dbReference>
<dbReference type="PANTHER" id="PTHR32294">
    <property type="entry name" value="DNA POLYMERASE III SUBUNIT ALPHA"/>
    <property type="match status" value="1"/>
</dbReference>
<feature type="domain" description="DNA polymerase helix-hairpin-helix motif" evidence="2">
    <location>
        <begin position="2"/>
        <end position="51"/>
    </location>
</feature>
<evidence type="ECO:0000259" key="1">
    <source>
        <dbReference type="Pfam" id="PF01336"/>
    </source>
</evidence>